<comment type="caution">
    <text evidence="2">The sequence shown here is derived from an EMBL/GenBank/DDBJ whole genome shotgun (WGS) entry which is preliminary data.</text>
</comment>
<proteinExistence type="predicted"/>
<feature type="non-terminal residue" evidence="2">
    <location>
        <position position="172"/>
    </location>
</feature>
<evidence type="ECO:0000256" key="1">
    <source>
        <dbReference type="SAM" id="MobiDB-lite"/>
    </source>
</evidence>
<keyword evidence="3" id="KW-1185">Reference proteome</keyword>
<dbReference type="OrthoDB" id="6769171at2759"/>
<protein>
    <submittedName>
        <fullName evidence="2">Uncharacterized protein</fullName>
    </submittedName>
</protein>
<name>A0A482VGM8_ASBVE</name>
<reference evidence="2 3" key="1">
    <citation type="submission" date="2017-03" db="EMBL/GenBank/DDBJ databases">
        <title>Genome of the blue death feigning beetle - Asbolus verrucosus.</title>
        <authorList>
            <person name="Rider S.D."/>
        </authorList>
    </citation>
    <scope>NUCLEOTIDE SEQUENCE [LARGE SCALE GENOMIC DNA]</scope>
    <source>
        <strain evidence="2">Butters</strain>
        <tissue evidence="2">Head and leg muscle</tissue>
    </source>
</reference>
<dbReference type="AlphaFoldDB" id="A0A482VGM8"/>
<evidence type="ECO:0000313" key="3">
    <source>
        <dbReference type="Proteomes" id="UP000292052"/>
    </source>
</evidence>
<feature type="compositionally biased region" description="Acidic residues" evidence="1">
    <location>
        <begin position="148"/>
        <end position="159"/>
    </location>
</feature>
<dbReference type="Proteomes" id="UP000292052">
    <property type="component" value="Unassembled WGS sequence"/>
</dbReference>
<organism evidence="2 3">
    <name type="scientific">Asbolus verrucosus</name>
    <name type="common">Desert ironclad beetle</name>
    <dbReference type="NCBI Taxonomy" id="1661398"/>
    <lineage>
        <taxon>Eukaryota</taxon>
        <taxon>Metazoa</taxon>
        <taxon>Ecdysozoa</taxon>
        <taxon>Arthropoda</taxon>
        <taxon>Hexapoda</taxon>
        <taxon>Insecta</taxon>
        <taxon>Pterygota</taxon>
        <taxon>Neoptera</taxon>
        <taxon>Endopterygota</taxon>
        <taxon>Coleoptera</taxon>
        <taxon>Polyphaga</taxon>
        <taxon>Cucujiformia</taxon>
        <taxon>Tenebrionidae</taxon>
        <taxon>Pimeliinae</taxon>
        <taxon>Asbolus</taxon>
    </lineage>
</organism>
<sequence>MMSKMTTHDTFDKQSKILHSQAREIIANVLTFMKNEAEQFTKTIANYKRVMAATGISEKMYKTIVKEAKDVNTGASTSFLSPRKQRPRKKTHELVEGEKHAAFGEVKHENWAAICSHVKKIKQDYKEKEPVLDDTLDQFIITVNTGSSDEEDGAEDEDDVDKKKYHYKTQYN</sequence>
<feature type="compositionally biased region" description="Basic residues" evidence="1">
    <location>
        <begin position="163"/>
        <end position="172"/>
    </location>
</feature>
<gene>
    <name evidence="2" type="ORF">BDFB_011000</name>
</gene>
<dbReference type="EMBL" id="QDEB01103657">
    <property type="protein sequence ID" value="RZC22672.1"/>
    <property type="molecule type" value="Genomic_DNA"/>
</dbReference>
<evidence type="ECO:0000313" key="2">
    <source>
        <dbReference type="EMBL" id="RZC22672.1"/>
    </source>
</evidence>
<accession>A0A482VGM8</accession>
<feature type="region of interest" description="Disordered" evidence="1">
    <location>
        <begin position="143"/>
        <end position="172"/>
    </location>
</feature>